<accession>A0A1G7GVK6</accession>
<dbReference type="OrthoDB" id="7510199at2"/>
<sequence>MSLLMTRRTALISAAATTAVFALPSRSRAATAHEVMMLTKSPDDPALRNIFSPRLLVVESGDTVKFVPTEKTHNSASIRGMIPEGAETWKGKINQEIEVTLTLPGFYGYECTPHHAMGMVGLVVVKGDGMMTNLEAAKAAKLRGKGADVFAEIWAEVGGLDLQA</sequence>
<keyword evidence="2" id="KW-0813">Transport</keyword>
<keyword evidence="4" id="KW-0574">Periplasm</keyword>
<dbReference type="AlphaFoldDB" id="A0A1G7GVK6"/>
<reference evidence="11 12" key="1">
    <citation type="submission" date="2016-10" db="EMBL/GenBank/DDBJ databases">
        <authorList>
            <person name="de Groot N.N."/>
        </authorList>
    </citation>
    <scope>NUCLEOTIDE SEQUENCE [LARGE SCALE GENOMIC DNA]</scope>
    <source>
        <strain evidence="11 12">DSM 22220</strain>
    </source>
</reference>
<evidence type="ECO:0000256" key="3">
    <source>
        <dbReference type="ARBA" id="ARBA00022723"/>
    </source>
</evidence>
<proteinExistence type="predicted"/>
<dbReference type="InterPro" id="IPR002386">
    <property type="entry name" value="Amicyanin/Pseudoazurin"/>
</dbReference>
<dbReference type="Gene3D" id="2.60.40.420">
    <property type="entry name" value="Cupredoxins - blue copper proteins"/>
    <property type="match status" value="1"/>
</dbReference>
<feature type="domain" description="Blue (type 1) copper" evidence="10">
    <location>
        <begin position="51"/>
        <end position="126"/>
    </location>
</feature>
<evidence type="ECO:0000313" key="11">
    <source>
        <dbReference type="EMBL" id="SDE92196.1"/>
    </source>
</evidence>
<evidence type="ECO:0000256" key="8">
    <source>
        <dbReference type="PIRSR" id="PIRSR602386-1"/>
    </source>
</evidence>
<protein>
    <recommendedName>
        <fullName evidence="7">Pseudoazurin</fullName>
    </recommendedName>
</protein>
<dbReference type="GO" id="GO:0005507">
    <property type="term" value="F:copper ion binding"/>
    <property type="evidence" value="ECO:0007669"/>
    <property type="project" value="UniProtKB-UniRule"/>
</dbReference>
<dbReference type="STRING" id="591205.SAMN05421538_11519"/>
<dbReference type="SUPFAM" id="SSF49503">
    <property type="entry name" value="Cupredoxins"/>
    <property type="match status" value="1"/>
</dbReference>
<dbReference type="PROSITE" id="PS51318">
    <property type="entry name" value="TAT"/>
    <property type="match status" value="1"/>
</dbReference>
<feature type="signal peptide" evidence="9">
    <location>
        <begin position="1"/>
        <end position="29"/>
    </location>
</feature>
<evidence type="ECO:0000256" key="7">
    <source>
        <dbReference type="NCBIfam" id="TIGR02375"/>
    </source>
</evidence>
<evidence type="ECO:0000313" key="12">
    <source>
        <dbReference type="Proteomes" id="UP000199344"/>
    </source>
</evidence>
<comment type="subcellular location">
    <subcellularLocation>
        <location evidence="1">Periplasm</location>
    </subcellularLocation>
</comment>
<dbReference type="GO" id="GO:0042597">
    <property type="term" value="C:periplasmic space"/>
    <property type="evidence" value="ECO:0007669"/>
    <property type="project" value="UniProtKB-SubCell"/>
</dbReference>
<dbReference type="InterPro" id="IPR001235">
    <property type="entry name" value="Copper_blue_Plastocyanin"/>
</dbReference>
<dbReference type="PRINTS" id="PR00155">
    <property type="entry name" value="AMICYANIN"/>
</dbReference>
<dbReference type="CDD" id="cd04218">
    <property type="entry name" value="Pseudoazurin"/>
    <property type="match status" value="1"/>
</dbReference>
<keyword evidence="6 8" id="KW-0186">Copper</keyword>
<keyword evidence="3 8" id="KW-0479">Metal-binding</keyword>
<dbReference type="NCBIfam" id="TIGR02375">
    <property type="entry name" value="pseudoazurin"/>
    <property type="match status" value="1"/>
</dbReference>
<evidence type="ECO:0000256" key="2">
    <source>
        <dbReference type="ARBA" id="ARBA00022448"/>
    </source>
</evidence>
<dbReference type="InterPro" id="IPR006311">
    <property type="entry name" value="TAT_signal"/>
</dbReference>
<dbReference type="Pfam" id="PF00127">
    <property type="entry name" value="Copper-bind"/>
    <property type="match status" value="1"/>
</dbReference>
<gene>
    <name evidence="11" type="ORF">SAMN05421538_11519</name>
</gene>
<evidence type="ECO:0000259" key="10">
    <source>
        <dbReference type="Pfam" id="PF00127"/>
    </source>
</evidence>
<feature type="binding site" evidence="8">
    <location>
        <position position="73"/>
    </location>
    <ligand>
        <name>Cu cation</name>
        <dbReference type="ChEBI" id="CHEBI:23378"/>
    </ligand>
</feature>
<evidence type="ECO:0000256" key="4">
    <source>
        <dbReference type="ARBA" id="ARBA00022764"/>
    </source>
</evidence>
<dbReference type="InterPro" id="IPR012745">
    <property type="entry name" value="Pseudoazurin"/>
</dbReference>
<dbReference type="GO" id="GO:0009055">
    <property type="term" value="F:electron transfer activity"/>
    <property type="evidence" value="ECO:0007669"/>
    <property type="project" value="InterPro"/>
</dbReference>
<organism evidence="11 12">
    <name type="scientific">Paracoccus isoporae</name>
    <dbReference type="NCBI Taxonomy" id="591205"/>
    <lineage>
        <taxon>Bacteria</taxon>
        <taxon>Pseudomonadati</taxon>
        <taxon>Pseudomonadota</taxon>
        <taxon>Alphaproteobacteria</taxon>
        <taxon>Rhodobacterales</taxon>
        <taxon>Paracoccaceae</taxon>
        <taxon>Paracoccus</taxon>
    </lineage>
</organism>
<comment type="cofactor">
    <cofactor evidence="8">
        <name>Cu cation</name>
        <dbReference type="ChEBI" id="CHEBI:23378"/>
    </cofactor>
    <text evidence="8">Binds 1 copper ion per subunit.</text>
</comment>
<feature type="binding site" evidence="8">
    <location>
        <position position="111"/>
    </location>
    <ligand>
        <name>Cu cation</name>
        <dbReference type="ChEBI" id="CHEBI:23378"/>
    </ligand>
</feature>
<dbReference type="InterPro" id="IPR000923">
    <property type="entry name" value="BlueCu_1"/>
</dbReference>
<feature type="chain" id="PRO_5011775413" description="Pseudoazurin" evidence="9">
    <location>
        <begin position="30"/>
        <end position="164"/>
    </location>
</feature>
<evidence type="ECO:0000256" key="5">
    <source>
        <dbReference type="ARBA" id="ARBA00022982"/>
    </source>
</evidence>
<feature type="binding site" evidence="8">
    <location>
        <position position="119"/>
    </location>
    <ligand>
        <name>Cu cation</name>
        <dbReference type="ChEBI" id="CHEBI:23378"/>
    </ligand>
</feature>
<name>A0A1G7GVK6_9RHOB</name>
<dbReference type="PRINTS" id="PR00156">
    <property type="entry name" value="COPPERBLUE"/>
</dbReference>
<dbReference type="EMBL" id="FNAH01000015">
    <property type="protein sequence ID" value="SDE92196.1"/>
    <property type="molecule type" value="Genomic_DNA"/>
</dbReference>
<keyword evidence="12" id="KW-1185">Reference proteome</keyword>
<evidence type="ECO:0000256" key="1">
    <source>
        <dbReference type="ARBA" id="ARBA00004418"/>
    </source>
</evidence>
<evidence type="ECO:0000256" key="6">
    <source>
        <dbReference type="ARBA" id="ARBA00023008"/>
    </source>
</evidence>
<keyword evidence="9" id="KW-0732">Signal</keyword>
<feature type="binding site" evidence="8">
    <location>
        <position position="114"/>
    </location>
    <ligand>
        <name>Cu cation</name>
        <dbReference type="ChEBI" id="CHEBI:23378"/>
    </ligand>
</feature>
<evidence type="ECO:0000256" key="9">
    <source>
        <dbReference type="SAM" id="SignalP"/>
    </source>
</evidence>
<keyword evidence="5" id="KW-0249">Electron transport</keyword>
<dbReference type="InterPro" id="IPR008972">
    <property type="entry name" value="Cupredoxin"/>
</dbReference>
<dbReference type="Proteomes" id="UP000199344">
    <property type="component" value="Unassembled WGS sequence"/>
</dbReference>